<accession>A0A2U9R2R3</accession>
<proteinExistence type="inferred from homology"/>
<dbReference type="PANTHER" id="PTHR31468:SF2">
    <property type="entry name" value="1,3-BETA-GLUCANOSYLTRANSFERASE GAS1"/>
    <property type="match status" value="1"/>
</dbReference>
<dbReference type="AlphaFoldDB" id="A0A2U9R2R3"/>
<name>A0A2U9R2R3_PICKU</name>
<dbReference type="InterPro" id="IPR012946">
    <property type="entry name" value="X8"/>
</dbReference>
<dbReference type="OrthoDB" id="421038at2759"/>
<comment type="subcellular location">
    <subcellularLocation>
        <location evidence="1 10">Cell membrane</location>
        <topology evidence="1 10">Lipid-anchor</topology>
        <topology evidence="1 10">GPI-anchor</topology>
    </subcellularLocation>
</comment>
<keyword evidence="8" id="KW-0325">Glycoprotein</keyword>
<dbReference type="InterPro" id="IPR004886">
    <property type="entry name" value="Glucanosyltransferase"/>
</dbReference>
<dbReference type="Gene3D" id="1.20.58.1040">
    <property type="match status" value="1"/>
</dbReference>
<dbReference type="GO" id="GO:0098552">
    <property type="term" value="C:side of membrane"/>
    <property type="evidence" value="ECO:0007669"/>
    <property type="project" value="UniProtKB-KW"/>
</dbReference>
<dbReference type="Pfam" id="PF03198">
    <property type="entry name" value="Glyco_hydro_72"/>
    <property type="match status" value="1"/>
</dbReference>
<evidence type="ECO:0000256" key="11">
    <source>
        <dbReference type="SAM" id="MobiDB-lite"/>
    </source>
</evidence>
<dbReference type="GO" id="GO:0042124">
    <property type="term" value="F:1,3-beta-glucanosyltransferase activity"/>
    <property type="evidence" value="ECO:0007669"/>
    <property type="project" value="TreeGrafter"/>
</dbReference>
<dbReference type="SMART" id="SM00768">
    <property type="entry name" value="X8"/>
    <property type="match status" value="1"/>
</dbReference>
<evidence type="ECO:0000256" key="5">
    <source>
        <dbReference type="ARBA" id="ARBA00022729"/>
    </source>
</evidence>
<comment type="similarity">
    <text evidence="2 10">Belongs to the glycosyl hydrolase 72 family.</text>
</comment>
<dbReference type="FunFam" id="1.20.58.1040:FF:000005">
    <property type="entry name" value="1,3-beta-glucanosyltransferase"/>
    <property type="match status" value="1"/>
</dbReference>
<dbReference type="STRING" id="4909.A0A2U9R2R3"/>
<dbReference type="GO" id="GO:0030445">
    <property type="term" value="C:yeast-form cell wall"/>
    <property type="evidence" value="ECO:0007669"/>
    <property type="project" value="UniProtKB-ARBA"/>
</dbReference>
<dbReference type="Proteomes" id="UP000249293">
    <property type="component" value="Chromosome 2"/>
</dbReference>
<dbReference type="RefSeq" id="XP_029321081.1">
    <property type="nucleotide sequence ID" value="XM_029465222.1"/>
</dbReference>
<evidence type="ECO:0000256" key="2">
    <source>
        <dbReference type="ARBA" id="ARBA00007528"/>
    </source>
</evidence>
<keyword evidence="4 10" id="KW-0336">GPI-anchor</keyword>
<dbReference type="PANTHER" id="PTHR31468">
    <property type="entry name" value="1,3-BETA-GLUCANOSYLTRANSFERASE GAS1"/>
    <property type="match status" value="1"/>
</dbReference>
<evidence type="ECO:0000313" key="14">
    <source>
        <dbReference type="EMBL" id="AWU75604.1"/>
    </source>
</evidence>
<evidence type="ECO:0000256" key="12">
    <source>
        <dbReference type="SAM" id="Phobius"/>
    </source>
</evidence>
<evidence type="ECO:0000256" key="1">
    <source>
        <dbReference type="ARBA" id="ARBA00004609"/>
    </source>
</evidence>
<gene>
    <name evidence="14" type="ORF">C5L36_0B08490</name>
</gene>
<feature type="transmembrane region" description="Helical" evidence="12">
    <location>
        <begin position="619"/>
        <end position="638"/>
    </location>
</feature>
<keyword evidence="3" id="KW-1003">Cell membrane</keyword>
<keyword evidence="12" id="KW-1133">Transmembrane helix</keyword>
<evidence type="ECO:0000256" key="7">
    <source>
        <dbReference type="ARBA" id="ARBA00023157"/>
    </source>
</evidence>
<evidence type="ECO:0000256" key="9">
    <source>
        <dbReference type="ARBA" id="ARBA00023288"/>
    </source>
</evidence>
<dbReference type="GeneID" id="40383369"/>
<keyword evidence="15" id="KW-1185">Reference proteome</keyword>
<keyword evidence="9 10" id="KW-0449">Lipoprotein</keyword>
<feature type="compositionally biased region" description="Low complexity" evidence="11">
    <location>
        <begin position="585"/>
        <end position="596"/>
    </location>
</feature>
<evidence type="ECO:0000256" key="10">
    <source>
        <dbReference type="RuleBase" id="RU361209"/>
    </source>
</evidence>
<keyword evidence="12" id="KW-0812">Transmembrane</keyword>
<evidence type="ECO:0000256" key="6">
    <source>
        <dbReference type="ARBA" id="ARBA00023136"/>
    </source>
</evidence>
<evidence type="ECO:0000256" key="4">
    <source>
        <dbReference type="ARBA" id="ARBA00022622"/>
    </source>
</evidence>
<dbReference type="FunFam" id="3.20.20.80:FF:000038">
    <property type="entry name" value="1,3-beta-glucanosyltransferase"/>
    <property type="match status" value="1"/>
</dbReference>
<organism evidence="14 15">
    <name type="scientific">Pichia kudriavzevii</name>
    <name type="common">Yeast</name>
    <name type="synonym">Issatchenkia orientalis</name>
    <dbReference type="NCBI Taxonomy" id="4909"/>
    <lineage>
        <taxon>Eukaryota</taxon>
        <taxon>Fungi</taxon>
        <taxon>Dikarya</taxon>
        <taxon>Ascomycota</taxon>
        <taxon>Saccharomycotina</taxon>
        <taxon>Pichiomycetes</taxon>
        <taxon>Pichiales</taxon>
        <taxon>Pichiaceae</taxon>
        <taxon>Pichia</taxon>
    </lineage>
</organism>
<sequence length="639" mass="70061">MFAFVLRWKWKIRVKHNRVDGSTSASHLDMSTNFFSYLNSSTRVSCLYINLLSSFFLSFLTLTVSVSFSPPLFLLLPLQFCFLCPFVLSPCRFSIDKMKFSKSLALLSTALFSGVATANDDFPTINVVGNKFFYSNNASQFYIKGVAYQQNTAGLDTDAKYVDPLADEESCKRDIPYLTELHTNTIRVYALNASANHDACMNALQDAGIYVIADLSSPGESIITSDPEWDLELYDRYTSVIDMMQKYNNVLGFFAGNEVITNSTNTDTAPFVKAAIRDMKKYISDKGYRDIPVGYSANDDSNTRVQSADYFACGDDDIKADFYGINMYEWCGNSNFKESGYEARTKEFSNLTVPIFFSEYGCNEVQPRKFTEVGTIYSDEMTDVWSGGIVYMYFEEENNYGLVSVEDNKVSTMADFNYLKSELGSISPTYAKASAASASAKTLQCPSTDKNWSAATNLPPTPDQSLCDCVESSVECTVSDDVDESDYSDLFGVVCNYISCDEINANGKKGTYGSYSFCNPKEKLAYVLNKYYQDQDKNKSACDFSGSATIVKSSAASTCSSILKNASASQTFTNSGSTAKDSSETKTSGSAKSVSSISSTSKGAAASLKAPMHASSLSSMYLCTLIGGVVVGSISMILI</sequence>
<dbReference type="GO" id="GO:0005886">
    <property type="term" value="C:plasma membrane"/>
    <property type="evidence" value="ECO:0007669"/>
    <property type="project" value="UniProtKB-SubCell"/>
</dbReference>
<protein>
    <recommendedName>
        <fullName evidence="10">1,3-beta-glucanosyltransferase</fullName>
        <ecNumber evidence="10">2.4.1.-</ecNumber>
    </recommendedName>
</protein>
<comment type="function">
    <text evidence="10">Splits internally a 1,3-beta-glucan molecule and transfers the newly generated reducing end (the donor) to the non-reducing end of another 1,3-beta-glucan molecule (the acceptor) forming a 1,3-beta linkage, resulting in the elongation of 1,3-beta-glucan chains in the cell wall.</text>
</comment>
<keyword evidence="6 10" id="KW-0472">Membrane</keyword>
<dbReference type="GO" id="GO:0031505">
    <property type="term" value="P:fungal-type cell wall organization"/>
    <property type="evidence" value="ECO:0007669"/>
    <property type="project" value="UniProtKB-ARBA"/>
</dbReference>
<evidence type="ECO:0000256" key="8">
    <source>
        <dbReference type="ARBA" id="ARBA00023180"/>
    </source>
</evidence>
<keyword evidence="5" id="KW-0732">Signal</keyword>
<dbReference type="Gene3D" id="3.20.20.80">
    <property type="entry name" value="Glycosidases"/>
    <property type="match status" value="1"/>
</dbReference>
<dbReference type="InterPro" id="IPR017853">
    <property type="entry name" value="GH"/>
</dbReference>
<feature type="region of interest" description="Disordered" evidence="11">
    <location>
        <begin position="571"/>
        <end position="596"/>
    </location>
</feature>
<evidence type="ECO:0000313" key="15">
    <source>
        <dbReference type="Proteomes" id="UP000249293"/>
    </source>
</evidence>
<feature type="compositionally biased region" description="Polar residues" evidence="11">
    <location>
        <begin position="571"/>
        <end position="580"/>
    </location>
</feature>
<evidence type="ECO:0000256" key="3">
    <source>
        <dbReference type="ARBA" id="ARBA00022475"/>
    </source>
</evidence>
<evidence type="ECO:0000259" key="13">
    <source>
        <dbReference type="SMART" id="SM00768"/>
    </source>
</evidence>
<keyword evidence="7" id="KW-1015">Disulfide bond</keyword>
<dbReference type="KEGG" id="pkz:C5L36_0B08490"/>
<dbReference type="EMBL" id="CP028774">
    <property type="protein sequence ID" value="AWU75604.1"/>
    <property type="molecule type" value="Genomic_DNA"/>
</dbReference>
<dbReference type="GO" id="GO:0071970">
    <property type="term" value="P:fungal-type cell wall (1-&gt;3)-beta-D-glucan biosynthetic process"/>
    <property type="evidence" value="ECO:0007669"/>
    <property type="project" value="TreeGrafter"/>
</dbReference>
<dbReference type="SUPFAM" id="SSF51445">
    <property type="entry name" value="(Trans)glycosidases"/>
    <property type="match status" value="1"/>
</dbReference>
<feature type="transmembrane region" description="Helical" evidence="12">
    <location>
        <begin position="47"/>
        <end position="68"/>
    </location>
</feature>
<dbReference type="EC" id="2.4.1.-" evidence="10"/>
<keyword evidence="10" id="KW-0808">Transferase</keyword>
<dbReference type="GO" id="GO:0031982">
    <property type="term" value="C:vesicle"/>
    <property type="evidence" value="ECO:0007669"/>
    <property type="project" value="UniProtKB-ARBA"/>
</dbReference>
<feature type="domain" description="X8" evidence="13">
    <location>
        <begin position="474"/>
        <end position="561"/>
    </location>
</feature>
<dbReference type="Pfam" id="PF07983">
    <property type="entry name" value="X8"/>
    <property type="match status" value="1"/>
</dbReference>
<reference evidence="14 15" key="1">
    <citation type="submission" date="2018-06" db="EMBL/GenBank/DDBJ databases">
        <title>Population genomics shows no distinction between pathogenic Candida krusei and environmental Pichia kudriavzevii: One species, four names.</title>
        <authorList>
            <person name="Douglass A.P."/>
            <person name="Offei B."/>
            <person name="Braun-Galleani S."/>
            <person name="Coughlan A.Y."/>
            <person name="Martos A."/>
            <person name="Ortiz-Merino R.A."/>
            <person name="Byrne K.P."/>
            <person name="Wolfe K.H."/>
        </authorList>
    </citation>
    <scope>NUCLEOTIDE SEQUENCE [LARGE SCALE GENOMIC DNA]</scope>
    <source>
        <strain evidence="14 15">CBS573</strain>
    </source>
</reference>
<dbReference type="VEuPathDB" id="FungiDB:C5L36_0B08490"/>